<keyword evidence="3" id="KW-1185">Reference proteome</keyword>
<sequence length="210" mass="23642">MNSGLQHLKLEIMNKTCHTKHLEALRSPVPAKVRAGDLLEAVCGPEEADRAPLERRRQHAAGRSKKRPFWDYRNKAELCTTRSSEETTPTHESPPRPPFPLTTGRQPSPIAPHPNPLFTTPSIPFSFRTVTIPRLLHSFISQQTICKLTAVVFVKETYVSVSAIDDAVSMSGNAIPKRHQAAATWYRCQPTWMHNVPCQKKIPDGSLHRR</sequence>
<feature type="region of interest" description="Disordered" evidence="1">
    <location>
        <begin position="80"/>
        <end position="116"/>
    </location>
</feature>
<reference evidence="2 3" key="1">
    <citation type="submission" date="2019-03" db="EMBL/GenBank/DDBJ databases">
        <title>First draft genome of Liparis tanakae, snailfish: a comprehensive survey of snailfish specific genes.</title>
        <authorList>
            <person name="Kim W."/>
            <person name="Song I."/>
            <person name="Jeong J.-H."/>
            <person name="Kim D."/>
            <person name="Kim S."/>
            <person name="Ryu S."/>
            <person name="Song J.Y."/>
            <person name="Lee S.K."/>
        </authorList>
    </citation>
    <scope>NUCLEOTIDE SEQUENCE [LARGE SCALE GENOMIC DNA]</scope>
    <source>
        <tissue evidence="2">Muscle</tissue>
    </source>
</reference>
<gene>
    <name evidence="2" type="ORF">EYF80_026579</name>
</gene>
<feature type="region of interest" description="Disordered" evidence="1">
    <location>
        <begin position="47"/>
        <end position="66"/>
    </location>
</feature>
<evidence type="ECO:0000313" key="2">
    <source>
        <dbReference type="EMBL" id="TNN63236.1"/>
    </source>
</evidence>
<organism evidence="2 3">
    <name type="scientific">Liparis tanakae</name>
    <name type="common">Tanaka's snailfish</name>
    <dbReference type="NCBI Taxonomy" id="230148"/>
    <lineage>
        <taxon>Eukaryota</taxon>
        <taxon>Metazoa</taxon>
        <taxon>Chordata</taxon>
        <taxon>Craniata</taxon>
        <taxon>Vertebrata</taxon>
        <taxon>Euteleostomi</taxon>
        <taxon>Actinopterygii</taxon>
        <taxon>Neopterygii</taxon>
        <taxon>Teleostei</taxon>
        <taxon>Neoteleostei</taxon>
        <taxon>Acanthomorphata</taxon>
        <taxon>Eupercaria</taxon>
        <taxon>Perciformes</taxon>
        <taxon>Cottioidei</taxon>
        <taxon>Cottales</taxon>
        <taxon>Liparidae</taxon>
        <taxon>Liparis</taxon>
    </lineage>
</organism>
<feature type="compositionally biased region" description="Basic residues" evidence="1">
    <location>
        <begin position="56"/>
        <end position="66"/>
    </location>
</feature>
<dbReference type="Proteomes" id="UP000314294">
    <property type="component" value="Unassembled WGS sequence"/>
</dbReference>
<comment type="caution">
    <text evidence="2">The sequence shown here is derived from an EMBL/GenBank/DDBJ whole genome shotgun (WGS) entry which is preliminary data.</text>
</comment>
<dbReference type="AlphaFoldDB" id="A0A4Z2HBU8"/>
<accession>A0A4Z2HBU8</accession>
<protein>
    <submittedName>
        <fullName evidence="2">Uncharacterized protein</fullName>
    </submittedName>
</protein>
<proteinExistence type="predicted"/>
<evidence type="ECO:0000313" key="3">
    <source>
        <dbReference type="Proteomes" id="UP000314294"/>
    </source>
</evidence>
<evidence type="ECO:0000256" key="1">
    <source>
        <dbReference type="SAM" id="MobiDB-lite"/>
    </source>
</evidence>
<name>A0A4Z2HBU8_9TELE</name>
<dbReference type="EMBL" id="SRLO01000278">
    <property type="protein sequence ID" value="TNN63236.1"/>
    <property type="molecule type" value="Genomic_DNA"/>
</dbReference>